<evidence type="ECO:0000256" key="1">
    <source>
        <dbReference type="SAM" id="Phobius"/>
    </source>
</evidence>
<keyword evidence="3" id="KW-1185">Reference proteome</keyword>
<organism evidence="2 3">
    <name type="scientific">Ilyodon furcidens</name>
    <name type="common">goldbreast splitfin</name>
    <dbReference type="NCBI Taxonomy" id="33524"/>
    <lineage>
        <taxon>Eukaryota</taxon>
        <taxon>Metazoa</taxon>
        <taxon>Chordata</taxon>
        <taxon>Craniata</taxon>
        <taxon>Vertebrata</taxon>
        <taxon>Euteleostomi</taxon>
        <taxon>Actinopterygii</taxon>
        <taxon>Neopterygii</taxon>
        <taxon>Teleostei</taxon>
        <taxon>Neoteleostei</taxon>
        <taxon>Acanthomorphata</taxon>
        <taxon>Ovalentaria</taxon>
        <taxon>Atherinomorphae</taxon>
        <taxon>Cyprinodontiformes</taxon>
        <taxon>Goodeidae</taxon>
        <taxon>Ilyodon</taxon>
    </lineage>
</organism>
<keyword evidence="1" id="KW-0812">Transmembrane</keyword>
<keyword evidence="1" id="KW-1133">Transmembrane helix</keyword>
<accession>A0ABV0TEH4</accession>
<reference evidence="2 3" key="1">
    <citation type="submission" date="2021-06" db="EMBL/GenBank/DDBJ databases">
        <authorList>
            <person name="Palmer J.M."/>
        </authorList>
    </citation>
    <scope>NUCLEOTIDE SEQUENCE [LARGE SCALE GENOMIC DNA]</scope>
    <source>
        <strain evidence="3">if_2019</strain>
        <tissue evidence="2">Muscle</tissue>
    </source>
</reference>
<comment type="caution">
    <text evidence="2">The sequence shown here is derived from an EMBL/GenBank/DDBJ whole genome shotgun (WGS) entry which is preliminary data.</text>
</comment>
<evidence type="ECO:0000313" key="2">
    <source>
        <dbReference type="EMBL" id="MEQ2231288.1"/>
    </source>
</evidence>
<sequence>MTSSWYDIISCIFFFFPFTLPLCFQPYKVSKSAVVPSVFSQSDPLVHQLPYFPPLRGRRYVLPPPADPGRSSSSSSPFPLPLFVSSYLPGSFCLQLSKLHFFFRPRLLCKPKVNPGVDWDLSRADPGGKPELKLQIKTRT</sequence>
<name>A0ABV0TEH4_9TELE</name>
<evidence type="ECO:0000313" key="3">
    <source>
        <dbReference type="Proteomes" id="UP001482620"/>
    </source>
</evidence>
<protein>
    <submittedName>
        <fullName evidence="2">Uncharacterized protein</fullName>
    </submittedName>
</protein>
<proteinExistence type="predicted"/>
<dbReference type="EMBL" id="JAHRIQ010032120">
    <property type="protein sequence ID" value="MEQ2231288.1"/>
    <property type="molecule type" value="Genomic_DNA"/>
</dbReference>
<gene>
    <name evidence="2" type="ORF">ILYODFUR_038017</name>
</gene>
<dbReference type="Proteomes" id="UP001482620">
    <property type="component" value="Unassembled WGS sequence"/>
</dbReference>
<keyword evidence="1" id="KW-0472">Membrane</keyword>
<feature type="transmembrane region" description="Helical" evidence="1">
    <location>
        <begin position="6"/>
        <end position="24"/>
    </location>
</feature>